<sequence length="588" mass="65794">MEGGEMSVYNIPDSVLRDDFAFFKQSYDDFKNGKIDAAAFKAIRVPYGIYEQRERNTYMIRLKTHGGVVSPKQLLALSGFAKKFANLKLHVTTRGGLQLHYARFEDLCEIIESCHKIGITGRGSGGGCVRNIVSDVLSGVALDDVFDVQPYANALTSKFLGLKDSFTLPKKFKIAFSSSRADRSLATITDVGFIATINKDNKGLEKRGFIVYTAGGLGAKSRLGFKLFDFIPDNEVFLVAESIKRVFDKFGDRERKSQARLRFVAERLGEEELARLIKKEIAYLRQQGGWEIHISHSVSLPPLEDTVLPEMNREEKLWWSRFVSPQKQAGYYYIKVPLQLGDIPYEWAEKLSIALKYAPQGCICFSSEQNLYLRHLNSKLALSLYSLIVEFSPQSLKPTLLGDMVACTGAATCQLGIARPRGALLAIESYLSQRDMKLDSLQGFSLHMSGCPNSCGNHATANLGFFGKIKRKGEHSYPAYNVLVGAFIEEGKTRLGKKIADISAFRLPEFVYAVLSAYMKDKPKFTSFESWLGEGGGEQEIISLAQKYEEIPDFDEDQKPYYDFTSDELFDVSLSKRGIGEENNKKGA</sequence>
<dbReference type="SUPFAM" id="SSF55124">
    <property type="entry name" value="Nitrite/Sulfite reductase N-terminal domain-like"/>
    <property type="match status" value="2"/>
</dbReference>
<protein>
    <submittedName>
        <fullName evidence="9">Nitrite/sulfite reductase</fullName>
    </submittedName>
</protein>
<comment type="caution">
    <text evidence="9">The sequence shown here is derived from an EMBL/GenBank/DDBJ whole genome shotgun (WGS) entry which is preliminary data.</text>
</comment>
<evidence type="ECO:0000259" key="7">
    <source>
        <dbReference type="Pfam" id="PF01077"/>
    </source>
</evidence>
<dbReference type="InterPro" id="IPR036136">
    <property type="entry name" value="Nit/Sulf_reduc_fer-like_dom_sf"/>
</dbReference>
<proteinExistence type="predicted"/>
<dbReference type="EMBL" id="NXLR01000011">
    <property type="protein sequence ID" value="RDU59551.1"/>
    <property type="molecule type" value="Genomic_DNA"/>
</dbReference>
<dbReference type="Gene3D" id="3.90.480.10">
    <property type="entry name" value="Sulfite Reductase Hemoprotein,Domain 2"/>
    <property type="match status" value="1"/>
</dbReference>
<dbReference type="GO" id="GO:0051539">
    <property type="term" value="F:4 iron, 4 sulfur cluster binding"/>
    <property type="evidence" value="ECO:0007669"/>
    <property type="project" value="UniProtKB-KW"/>
</dbReference>
<dbReference type="InterPro" id="IPR051329">
    <property type="entry name" value="NIR_SIR_4Fe-4S"/>
</dbReference>
<evidence type="ECO:0000259" key="8">
    <source>
        <dbReference type="Pfam" id="PF03460"/>
    </source>
</evidence>
<dbReference type="SUPFAM" id="SSF56014">
    <property type="entry name" value="Nitrite and sulphite reductase 4Fe-4S domain-like"/>
    <property type="match status" value="2"/>
</dbReference>
<gene>
    <name evidence="9" type="ORF">CQA63_06505</name>
</gene>
<dbReference type="PANTHER" id="PTHR32439:SF9">
    <property type="entry name" value="BLR3264 PROTEIN"/>
    <property type="match status" value="1"/>
</dbReference>
<evidence type="ECO:0000256" key="5">
    <source>
        <dbReference type="ARBA" id="ARBA00023004"/>
    </source>
</evidence>
<name>A0A3D8I4S4_9HELI</name>
<feature type="domain" description="Nitrite/Sulfite reductase ferredoxin-like" evidence="8">
    <location>
        <begin position="50"/>
        <end position="115"/>
    </location>
</feature>
<reference evidence="9 10" key="1">
    <citation type="submission" date="2018-04" db="EMBL/GenBank/DDBJ databases">
        <title>Novel Campyloabacter and Helicobacter Species and Strains.</title>
        <authorList>
            <person name="Mannion A.J."/>
            <person name="Shen Z."/>
            <person name="Fox J.G."/>
        </authorList>
    </citation>
    <scope>NUCLEOTIDE SEQUENCE [LARGE SCALE GENOMIC DNA]</scope>
    <source>
        <strain evidence="9 10">MIT 98-6070</strain>
    </source>
</reference>
<evidence type="ECO:0000256" key="4">
    <source>
        <dbReference type="ARBA" id="ARBA00023002"/>
    </source>
</evidence>
<keyword evidence="3" id="KW-0479">Metal-binding</keyword>
<keyword evidence="4" id="KW-0560">Oxidoreductase</keyword>
<dbReference type="InterPro" id="IPR006067">
    <property type="entry name" value="NO2/SO3_Rdtase_4Fe4S_dom"/>
</dbReference>
<keyword evidence="6" id="KW-0411">Iron-sulfur</keyword>
<keyword evidence="10" id="KW-1185">Reference proteome</keyword>
<evidence type="ECO:0000313" key="10">
    <source>
        <dbReference type="Proteomes" id="UP000256599"/>
    </source>
</evidence>
<dbReference type="Pfam" id="PF01077">
    <property type="entry name" value="NIR_SIR"/>
    <property type="match status" value="1"/>
</dbReference>
<evidence type="ECO:0000256" key="1">
    <source>
        <dbReference type="ARBA" id="ARBA00022485"/>
    </source>
</evidence>
<keyword evidence="2" id="KW-0349">Heme</keyword>
<evidence type="ECO:0000256" key="2">
    <source>
        <dbReference type="ARBA" id="ARBA00022617"/>
    </source>
</evidence>
<dbReference type="InterPro" id="IPR005117">
    <property type="entry name" value="NiRdtase/SiRdtase_haem-b_fer"/>
</dbReference>
<feature type="domain" description="Nitrite/sulphite reductase 4Fe-4S" evidence="7">
    <location>
        <begin position="126"/>
        <end position="280"/>
    </location>
</feature>
<dbReference type="AlphaFoldDB" id="A0A3D8I4S4"/>
<keyword evidence="1" id="KW-0004">4Fe-4S</keyword>
<dbReference type="InterPro" id="IPR006066">
    <property type="entry name" value="NO2/SO3_Rdtase_FeS/sirohaem_BS"/>
</dbReference>
<dbReference type="Gene3D" id="3.30.413.10">
    <property type="entry name" value="Sulfite Reductase Hemoprotein, domain 1"/>
    <property type="match status" value="2"/>
</dbReference>
<accession>A0A3D8I4S4</accession>
<evidence type="ECO:0000313" key="9">
    <source>
        <dbReference type="EMBL" id="RDU59551.1"/>
    </source>
</evidence>
<evidence type="ECO:0000256" key="6">
    <source>
        <dbReference type="ARBA" id="ARBA00023014"/>
    </source>
</evidence>
<dbReference type="Pfam" id="PF03460">
    <property type="entry name" value="NIR_SIR_ferr"/>
    <property type="match status" value="1"/>
</dbReference>
<evidence type="ECO:0000256" key="3">
    <source>
        <dbReference type="ARBA" id="ARBA00022723"/>
    </source>
</evidence>
<keyword evidence="5" id="KW-0408">Iron</keyword>
<dbReference type="PANTHER" id="PTHR32439">
    <property type="entry name" value="FERREDOXIN--NITRITE REDUCTASE, CHLOROPLASTIC"/>
    <property type="match status" value="1"/>
</dbReference>
<dbReference type="PRINTS" id="PR00397">
    <property type="entry name" value="SIROHAEM"/>
</dbReference>
<dbReference type="GO" id="GO:0020037">
    <property type="term" value="F:heme binding"/>
    <property type="evidence" value="ECO:0007669"/>
    <property type="project" value="InterPro"/>
</dbReference>
<dbReference type="GO" id="GO:0046872">
    <property type="term" value="F:metal ion binding"/>
    <property type="evidence" value="ECO:0007669"/>
    <property type="project" value="UniProtKB-KW"/>
</dbReference>
<organism evidence="9 10">
    <name type="scientific">Helicobacter marmotae</name>
    <dbReference type="NCBI Taxonomy" id="152490"/>
    <lineage>
        <taxon>Bacteria</taxon>
        <taxon>Pseudomonadati</taxon>
        <taxon>Campylobacterota</taxon>
        <taxon>Epsilonproteobacteria</taxon>
        <taxon>Campylobacterales</taxon>
        <taxon>Helicobacteraceae</taxon>
        <taxon>Helicobacter</taxon>
    </lineage>
</organism>
<dbReference type="Proteomes" id="UP000256599">
    <property type="component" value="Unassembled WGS sequence"/>
</dbReference>
<dbReference type="InterPro" id="IPR045854">
    <property type="entry name" value="NO2/SO3_Rdtase_4Fe4S_sf"/>
</dbReference>
<dbReference type="GO" id="GO:0016491">
    <property type="term" value="F:oxidoreductase activity"/>
    <property type="evidence" value="ECO:0007669"/>
    <property type="project" value="UniProtKB-KW"/>
</dbReference>